<dbReference type="EMBL" id="BMJS01000004">
    <property type="protein sequence ID" value="GGF91725.1"/>
    <property type="molecule type" value="Genomic_DNA"/>
</dbReference>
<keyword evidence="3" id="KW-1185">Reference proteome</keyword>
<dbReference type="CDD" id="cd16431">
    <property type="entry name" value="IcmE"/>
    <property type="match status" value="1"/>
</dbReference>
<keyword evidence="1" id="KW-0812">Transmembrane</keyword>
<name>A0A8J2Z389_9GAMM</name>
<dbReference type="InterPro" id="IPR005498">
    <property type="entry name" value="T4SS_VirB10/TraB/TrbI"/>
</dbReference>
<keyword evidence="1" id="KW-1133">Transmembrane helix</keyword>
<dbReference type="AlphaFoldDB" id="A0A8J2Z389"/>
<evidence type="ECO:0000256" key="1">
    <source>
        <dbReference type="SAM" id="Phobius"/>
    </source>
</evidence>
<proteinExistence type="predicted"/>
<dbReference type="Proteomes" id="UP000636949">
    <property type="component" value="Unassembled WGS sequence"/>
</dbReference>
<gene>
    <name evidence="2" type="ORF">GCM10010995_06160</name>
</gene>
<dbReference type="InterPro" id="IPR049855">
    <property type="entry name" value="DotG/IcmE-like_C"/>
</dbReference>
<accession>A0A8J2Z389</accession>
<protein>
    <submittedName>
        <fullName evidence="2">Uncharacterized protein</fullName>
    </submittedName>
</protein>
<sequence length="1203" mass="135361">MKNNKFKYIVLTVIITVAIMAAIFIYFSPSKPKISNYSSDSNYQTAPLSDVKKTEVNQVALSRTKKLTDEDAIRKIQQGDDHIASVINYKPESGQSAQSKFLIDKNGCEALNGRWIDSLKYCDKVGLTREELNELEKSKNNCAAGKWNYELSLCTEGMTEDEINRLLALKAQCVANWNVFAQRCEDAKDKSAIESLLKRKNECVSKGKQWNYLLGLCDIGSDFTNEILQRKKDCSPDDWNVKLLLCTSGMSEAEIASLLKNKQSCEDKGFRWNYKVQACDLDGGMSTSKLWSQIQDCRKSGGEWDYSLRMCSNAYDTKLLSDLKKEYEICSNKGAQWDYALQTCKDKCLTTDAVKFLKNTQYDCQTKGKIWNPVLKTCDVNNKKEEDKLQNKKLECITSGGCWNADLQMCSNSIAPQELKELLHRKKQCQLSGGKWLYDLGLCDNQLSKEQMELLKLKKKSCEDRGYKWNYIAQVCNDGSADIQQILKDIKDCRDSGGSWNYAITKCVNVAVSTKTDKVKETCLAENKVWDEKNKLCKPNLSKLDREALEAKKSSCIKSGKIWDDKQLSCTTGNKALDSLMEATKKTCEASGNKWDYLNDKCIIATTSKNLSLQDQLSNTCELAGFKWVSELKTCSNNFTEKQLADLIAKKRDCLSKGYDWDYDLQMCTSDDVAYYRKIKNKCISEGYTWDTFQKKCNGDINSRDKSTPSKEVTLKSKNADQLMKEQLACTKAGGLWNTELEQCSLEINDIDANILIAQKKACEKNGNYWNSIIERCVEEDSINELKALENDKENCKIINGKWDYLLGVCNTGNFSDQYLKDLKLQYSRCMQNGYKWNSQLQMCEIPENRKKIPVLISTKNQCLNEGKDWDYQNQRCNNKLSFPGVKLPDQAQQALQQLLGEAKSKVSDAYNNMSNEVKSQVTSAPFAINIVTTPQELEKMLQNNAIKNKGVVEGGKKEAIVLPSARFYAVLLSSVNSDYTKIPVTAEIVSGVLRGARILGTFTLPKWTDSITLEFTKMVYKGDVYDIDAVAFDISNMQPGLSDDVDNHYLFRYGSLGLATILSGYAEVMQGVQSTQVLTQNGTQSIVQQLPSPTDQVFMSVGKGASHFIKPLSENINRPPTVTVDTGRSFGLYFISPVYKNGSKSTASDTSLIKDYSDKYKGVIESGEEKIKSLNSNTSSGDKYSFAPDQTAIDQSKKILNS</sequence>
<dbReference type="Pfam" id="PF03743">
    <property type="entry name" value="TrbI"/>
    <property type="match status" value="1"/>
</dbReference>
<keyword evidence="1" id="KW-0472">Membrane</keyword>
<evidence type="ECO:0000313" key="3">
    <source>
        <dbReference type="Proteomes" id="UP000636949"/>
    </source>
</evidence>
<reference evidence="2" key="2">
    <citation type="submission" date="2020-09" db="EMBL/GenBank/DDBJ databases">
        <authorList>
            <person name="Sun Q."/>
            <person name="Zhou Y."/>
        </authorList>
    </citation>
    <scope>NUCLEOTIDE SEQUENCE</scope>
    <source>
        <strain evidence="2">CGMCC 1.15758</strain>
    </source>
</reference>
<feature type="transmembrane region" description="Helical" evidence="1">
    <location>
        <begin position="7"/>
        <end position="27"/>
    </location>
</feature>
<organism evidence="2 3">
    <name type="scientific">Cysteiniphilum litorale</name>
    <dbReference type="NCBI Taxonomy" id="2056700"/>
    <lineage>
        <taxon>Bacteria</taxon>
        <taxon>Pseudomonadati</taxon>
        <taxon>Pseudomonadota</taxon>
        <taxon>Gammaproteobacteria</taxon>
        <taxon>Thiotrichales</taxon>
        <taxon>Fastidiosibacteraceae</taxon>
        <taxon>Cysteiniphilum</taxon>
    </lineage>
</organism>
<comment type="caution">
    <text evidence="2">The sequence shown here is derived from an EMBL/GenBank/DDBJ whole genome shotgun (WGS) entry which is preliminary data.</text>
</comment>
<dbReference type="RefSeq" id="WP_117001706.1">
    <property type="nucleotide sequence ID" value="NZ_BMJS01000004.1"/>
</dbReference>
<reference evidence="2" key="1">
    <citation type="journal article" date="2014" name="Int. J. Syst. Evol. Microbiol.">
        <title>Complete genome sequence of Corynebacterium casei LMG S-19264T (=DSM 44701T), isolated from a smear-ripened cheese.</title>
        <authorList>
            <consortium name="US DOE Joint Genome Institute (JGI-PGF)"/>
            <person name="Walter F."/>
            <person name="Albersmeier A."/>
            <person name="Kalinowski J."/>
            <person name="Ruckert C."/>
        </authorList>
    </citation>
    <scope>NUCLEOTIDE SEQUENCE</scope>
    <source>
        <strain evidence="2">CGMCC 1.15758</strain>
    </source>
</reference>
<evidence type="ECO:0000313" key="2">
    <source>
        <dbReference type="EMBL" id="GGF91725.1"/>
    </source>
</evidence>
<dbReference type="OrthoDB" id="5620516at2"/>